<dbReference type="PATRIC" id="fig|345309.4.peg.638"/>
<evidence type="ECO:0000313" key="8">
    <source>
        <dbReference type="EMBL" id="KJV35766.1"/>
    </source>
</evidence>
<keyword evidence="3 8" id="KW-0808">Transferase</keyword>
<dbReference type="PANTHER" id="PTHR10434">
    <property type="entry name" value="1-ACYL-SN-GLYCEROL-3-PHOSPHATE ACYLTRANSFERASE"/>
    <property type="match status" value="1"/>
</dbReference>
<comment type="pathway">
    <text evidence="1">Lipid metabolism.</text>
</comment>
<evidence type="ECO:0000256" key="3">
    <source>
        <dbReference type="ARBA" id="ARBA00022679"/>
    </source>
</evidence>
<protein>
    <submittedName>
        <fullName evidence="8">Acetyltransferase</fullName>
    </submittedName>
</protein>
<keyword evidence="2" id="KW-0444">Lipid biosynthesis</keyword>
<dbReference type="GO" id="GO:0003841">
    <property type="term" value="F:1-acylglycerol-3-phosphate O-acyltransferase activity"/>
    <property type="evidence" value="ECO:0007669"/>
    <property type="project" value="TreeGrafter"/>
</dbReference>
<evidence type="ECO:0000256" key="1">
    <source>
        <dbReference type="ARBA" id="ARBA00005189"/>
    </source>
</evidence>
<evidence type="ECO:0000256" key="4">
    <source>
        <dbReference type="ARBA" id="ARBA00023098"/>
    </source>
</evidence>
<dbReference type="GO" id="GO:0006654">
    <property type="term" value="P:phosphatidic acid biosynthetic process"/>
    <property type="evidence" value="ECO:0007669"/>
    <property type="project" value="TreeGrafter"/>
</dbReference>
<feature type="transmembrane region" description="Helical" evidence="6">
    <location>
        <begin position="21"/>
        <end position="44"/>
    </location>
</feature>
<evidence type="ECO:0000256" key="6">
    <source>
        <dbReference type="SAM" id="Phobius"/>
    </source>
</evidence>
<dbReference type="Proteomes" id="UP000033651">
    <property type="component" value="Unassembled WGS sequence"/>
</dbReference>
<keyword evidence="6" id="KW-1133">Transmembrane helix</keyword>
<keyword evidence="6" id="KW-0812">Transmembrane</keyword>
<keyword evidence="9" id="KW-1185">Reference proteome</keyword>
<dbReference type="PANTHER" id="PTHR10434:SF64">
    <property type="entry name" value="1-ACYL-SN-GLYCEROL-3-PHOSPHATE ACYLTRANSFERASE-RELATED"/>
    <property type="match status" value="1"/>
</dbReference>
<reference evidence="8 9" key="1">
    <citation type="submission" date="2015-03" db="EMBL/GenBank/DDBJ databases">
        <title>Draft genome sequence of Luteibacter yeojuensis strain SU11.</title>
        <authorList>
            <person name="Sulaiman J."/>
            <person name="Priya K."/>
            <person name="Chan K.-G."/>
        </authorList>
    </citation>
    <scope>NUCLEOTIDE SEQUENCE [LARGE SCALE GENOMIC DNA]</scope>
    <source>
        <strain evidence="8 9">SU11</strain>
    </source>
</reference>
<evidence type="ECO:0000313" key="9">
    <source>
        <dbReference type="Proteomes" id="UP000033651"/>
    </source>
</evidence>
<keyword evidence="5" id="KW-0012">Acyltransferase</keyword>
<dbReference type="InterPro" id="IPR002123">
    <property type="entry name" value="Plipid/glycerol_acylTrfase"/>
</dbReference>
<dbReference type="SUPFAM" id="SSF69593">
    <property type="entry name" value="Glycerol-3-phosphate (1)-acyltransferase"/>
    <property type="match status" value="1"/>
</dbReference>
<feature type="domain" description="Phospholipid/glycerol acyltransferase" evidence="7">
    <location>
        <begin position="86"/>
        <end position="198"/>
    </location>
</feature>
<dbReference type="RefSeq" id="WP_045828863.1">
    <property type="nucleotide sequence ID" value="NZ_JZRB01000014.1"/>
</dbReference>
<evidence type="ECO:0000256" key="5">
    <source>
        <dbReference type="ARBA" id="ARBA00023315"/>
    </source>
</evidence>
<gene>
    <name evidence="8" type="ORF">VI08_07170</name>
</gene>
<proteinExistence type="predicted"/>
<dbReference type="EMBL" id="JZRB01000014">
    <property type="protein sequence ID" value="KJV35766.1"/>
    <property type="molecule type" value="Genomic_DNA"/>
</dbReference>
<organism evidence="8 9">
    <name type="scientific">Luteibacter yeojuensis</name>
    <dbReference type="NCBI Taxonomy" id="345309"/>
    <lineage>
        <taxon>Bacteria</taxon>
        <taxon>Pseudomonadati</taxon>
        <taxon>Pseudomonadota</taxon>
        <taxon>Gammaproteobacteria</taxon>
        <taxon>Lysobacterales</taxon>
        <taxon>Rhodanobacteraceae</taxon>
        <taxon>Luteibacter</taxon>
    </lineage>
</organism>
<dbReference type="Pfam" id="PF01553">
    <property type="entry name" value="Acyltransferase"/>
    <property type="match status" value="1"/>
</dbReference>
<keyword evidence="4" id="KW-0443">Lipid metabolism</keyword>
<dbReference type="CDD" id="cd07989">
    <property type="entry name" value="LPLAT_AGPAT-like"/>
    <property type="match status" value="1"/>
</dbReference>
<sequence length="266" mass="29691">MEAATANATPRDRMRPLRYMWRVPLLLANIVFAIVICAFILSWAGGTMKNGREPFAHRAIRLWSNLQLRIFGFTVRAYGKALHDPVLFVANHTSWLDIVLLHSQRAACFVAKAEIARWPLVGWMAARGGTIFHRRGSNHSLASVMAVMVERLKEGRAVAVFPEGGTGYNGVLRVFHARIFQAALDAEVPVQPVALRFARNGRRDIDAGFRENESFMGNLLRLLGNPPLDVEVHFLEPVNVSADGRRRMAETARERIALALDTDTPA</sequence>
<comment type="caution">
    <text evidence="8">The sequence shown here is derived from an EMBL/GenBank/DDBJ whole genome shotgun (WGS) entry which is preliminary data.</text>
</comment>
<evidence type="ECO:0000259" key="7">
    <source>
        <dbReference type="SMART" id="SM00563"/>
    </source>
</evidence>
<evidence type="ECO:0000256" key="2">
    <source>
        <dbReference type="ARBA" id="ARBA00022516"/>
    </source>
</evidence>
<accession>A0A0F3KX80</accession>
<keyword evidence="6" id="KW-0472">Membrane</keyword>
<dbReference type="AlphaFoldDB" id="A0A0F3KX80"/>
<name>A0A0F3KX80_9GAMM</name>
<dbReference type="SMART" id="SM00563">
    <property type="entry name" value="PlsC"/>
    <property type="match status" value="1"/>
</dbReference>